<dbReference type="AlphaFoldDB" id="A0A1R3XAD0"/>
<dbReference type="Proteomes" id="UP000186997">
    <property type="component" value="Unassembled WGS sequence"/>
</dbReference>
<protein>
    <submittedName>
        <fullName evidence="2">PAS domain-containing protein</fullName>
    </submittedName>
</protein>
<accession>A0A1R3XAD0</accession>
<dbReference type="STRING" id="287098.SAMN05421665_2598"/>
<dbReference type="EMBL" id="FTPR01000002">
    <property type="protein sequence ID" value="SIT88025.1"/>
    <property type="molecule type" value="Genomic_DNA"/>
</dbReference>
<proteinExistence type="predicted"/>
<reference evidence="3" key="1">
    <citation type="submission" date="2017-01" db="EMBL/GenBank/DDBJ databases">
        <authorList>
            <person name="Varghese N."/>
            <person name="Submissions S."/>
        </authorList>
    </citation>
    <scope>NUCLEOTIDE SEQUENCE [LARGE SCALE GENOMIC DNA]</scope>
    <source>
        <strain evidence="3">DSM 29591</strain>
    </source>
</reference>
<organism evidence="2 3">
    <name type="scientific">Yoonia rosea</name>
    <dbReference type="NCBI Taxonomy" id="287098"/>
    <lineage>
        <taxon>Bacteria</taxon>
        <taxon>Pseudomonadati</taxon>
        <taxon>Pseudomonadota</taxon>
        <taxon>Alphaproteobacteria</taxon>
        <taxon>Rhodobacterales</taxon>
        <taxon>Paracoccaceae</taxon>
        <taxon>Yoonia</taxon>
    </lineage>
</organism>
<sequence>MVINLVEFGAILVAAVTGAMVIMSVLRANGAFGTTMQLNTQSHPDEGAVFLFHDNDLVDATTQAWALINNSPRNLTDKDAMLLALEVEFPTLRERLSDVSAAHCQIRSESDRSVFVAIQRVNQQLRVSLMGDETPAYQAATNRLSDAARDKQAALMQSIAANSPQLIWQEDSKGHLLWANDTYANLLKRHRQMSLFEPSKYAGDTPDRRVSVKLAGDRRERWFDISTVKHADGYLHFANDATDVVRADTARTEFVKTLGKTFAELSIGIAIFDNNRQLTMFNPALLDMTNLPVDFLSASPTIDTVLDRLREMRMMPEPKNYVTWREQFTAVETAAKEGTYSKNWSLPDGQTYRVTGRPYPDGAFALLFEDISAEVSLTRRFRLDIETGQAVLDTLPDAIAVFSSAGTLVMSNQAYADLWASNTDHILEHRVLQSEMRIWKNQSIPSPIWNNLCDFIQQLGTRQPWDDDVLLDDGRQLHCQANPISGGMTMLRFSVARPKRPEFTKLMAADPAIQLMKR</sequence>
<evidence type="ECO:0000256" key="1">
    <source>
        <dbReference type="SAM" id="Phobius"/>
    </source>
</evidence>
<keyword evidence="1" id="KW-1133">Transmembrane helix</keyword>
<dbReference type="RefSeq" id="WP_076660317.1">
    <property type="nucleotide sequence ID" value="NZ_FTPR01000002.1"/>
</dbReference>
<gene>
    <name evidence="2" type="ORF">SAMN05421665_2598</name>
</gene>
<name>A0A1R3XAD0_9RHOB</name>
<keyword evidence="3" id="KW-1185">Reference proteome</keyword>
<feature type="transmembrane region" description="Helical" evidence="1">
    <location>
        <begin position="6"/>
        <end position="26"/>
    </location>
</feature>
<evidence type="ECO:0000313" key="2">
    <source>
        <dbReference type="EMBL" id="SIT88025.1"/>
    </source>
</evidence>
<keyword evidence="1" id="KW-0472">Membrane</keyword>
<keyword evidence="1" id="KW-0812">Transmembrane</keyword>
<evidence type="ECO:0000313" key="3">
    <source>
        <dbReference type="Proteomes" id="UP000186997"/>
    </source>
</evidence>
<dbReference type="SUPFAM" id="SSF55785">
    <property type="entry name" value="PYP-like sensor domain (PAS domain)"/>
    <property type="match status" value="1"/>
</dbReference>
<dbReference type="Pfam" id="PF12860">
    <property type="entry name" value="PAS_7"/>
    <property type="match status" value="1"/>
</dbReference>
<dbReference type="InterPro" id="IPR035965">
    <property type="entry name" value="PAS-like_dom_sf"/>
</dbReference>